<comment type="caution">
    <text evidence="1">The sequence shown here is derived from an EMBL/GenBank/DDBJ whole genome shotgun (WGS) entry which is preliminary data.</text>
</comment>
<sequence length="148" mass="16900">MPPIKKIRTSAPRTSLSIAAGAQEPECMCEYMRIPRTAGRRQLRFRCATSPISEELVKSVARALVSVAAGAQEPECMCEYMRIPSTRLTALRCGSFPSENRHSSIAYAAGRRLRQLRLPSQRDRSRVWREPRVRWPPDRSDRSVWINT</sequence>
<protein>
    <submittedName>
        <fullName evidence="1">Uncharacterized protein</fullName>
    </submittedName>
</protein>
<organism evidence="1 2">
    <name type="scientific">Wenzhouxiangella sediminis</name>
    <dbReference type="NCBI Taxonomy" id="1792836"/>
    <lineage>
        <taxon>Bacteria</taxon>
        <taxon>Pseudomonadati</taxon>
        <taxon>Pseudomonadota</taxon>
        <taxon>Gammaproteobacteria</taxon>
        <taxon>Chromatiales</taxon>
        <taxon>Wenzhouxiangellaceae</taxon>
        <taxon>Wenzhouxiangella</taxon>
    </lineage>
</organism>
<name>A0A3E1K8W0_9GAMM</name>
<proteinExistence type="predicted"/>
<gene>
    <name evidence="1" type="ORF">DZC52_07410</name>
</gene>
<accession>A0A3E1K8W0</accession>
<keyword evidence="2" id="KW-1185">Reference proteome</keyword>
<dbReference type="AlphaFoldDB" id="A0A3E1K8W0"/>
<dbReference type="EMBL" id="QUZK01000034">
    <property type="protein sequence ID" value="RFF30551.1"/>
    <property type="molecule type" value="Genomic_DNA"/>
</dbReference>
<reference evidence="1 2" key="1">
    <citation type="submission" date="2018-08" db="EMBL/GenBank/DDBJ databases">
        <title>Wenzhouxiangella salilacus sp. nov., a novel bacterium isolated from a saline lake in Xinjiang Province, China.</title>
        <authorList>
            <person name="Han S."/>
        </authorList>
    </citation>
    <scope>NUCLEOTIDE SEQUENCE [LARGE SCALE GENOMIC DNA]</scope>
    <source>
        <strain evidence="1 2">XDB06</strain>
    </source>
</reference>
<dbReference type="Proteomes" id="UP000260351">
    <property type="component" value="Unassembled WGS sequence"/>
</dbReference>
<evidence type="ECO:0000313" key="1">
    <source>
        <dbReference type="EMBL" id="RFF30551.1"/>
    </source>
</evidence>
<evidence type="ECO:0000313" key="2">
    <source>
        <dbReference type="Proteomes" id="UP000260351"/>
    </source>
</evidence>